<keyword evidence="2" id="KW-1185">Reference proteome</keyword>
<evidence type="ECO:0000313" key="2">
    <source>
        <dbReference type="Proteomes" id="UP000002487"/>
    </source>
</evidence>
<dbReference type="AlphaFoldDB" id="Q8TTD6"/>
<sequence>MFLFVSLFLLISFCKNYTMSLFLLFAGIKDGGVLDIVQDIIISRDMKNTKISFIQGLHKTKVKEKLQTQNELKYR</sequence>
<reference evidence="1 2" key="1">
    <citation type="journal article" date="2002" name="Genome Res.">
        <title>The genome of Methanosarcina acetivorans reveals extensive metabolic and physiological diversity.</title>
        <authorList>
            <person name="Galagan J.E."/>
            <person name="Nusbaum C."/>
            <person name="Roy A."/>
            <person name="Endrizzi M.G."/>
            <person name="Macdonald P."/>
            <person name="FitzHugh W."/>
            <person name="Calvo S."/>
            <person name="Engels R."/>
            <person name="Smirnov S."/>
            <person name="Atnoor D."/>
            <person name="Brown A."/>
            <person name="Allen N."/>
            <person name="Naylor J."/>
            <person name="Stange-Thomann N."/>
            <person name="DeArellano K."/>
            <person name="Johnson R."/>
            <person name="Linton L."/>
            <person name="McEwan P."/>
            <person name="McKernan K."/>
            <person name="Talamas J."/>
            <person name="Tirrell A."/>
            <person name="Ye W."/>
            <person name="Zimmer A."/>
            <person name="Barber R.D."/>
            <person name="Cann I."/>
            <person name="Graham D.E."/>
            <person name="Grahame D.A."/>
            <person name="Guss A."/>
            <person name="Hedderich R."/>
            <person name="Ingram-Smith C."/>
            <person name="Kuettner C.H."/>
            <person name="Krzycki J.A."/>
            <person name="Leigh J.A."/>
            <person name="Li W."/>
            <person name="Liu J."/>
            <person name="Mukhopadhyay B."/>
            <person name="Reeve J.N."/>
            <person name="Smith K."/>
            <person name="Springer T.A."/>
            <person name="Umayam L.A."/>
            <person name="White O."/>
            <person name="White R.H."/>
            <person name="de Macario E.C."/>
            <person name="Ferry J.G."/>
            <person name="Jarrell K.F."/>
            <person name="Jing H."/>
            <person name="Macario A.J.L."/>
            <person name="Paulsen I."/>
            <person name="Pritchett M."/>
            <person name="Sowers K.R."/>
            <person name="Swanson R.V."/>
            <person name="Zinder S.H."/>
            <person name="Lander E."/>
            <person name="Metcalf W.W."/>
            <person name="Birren B."/>
        </authorList>
    </citation>
    <scope>NUCLEOTIDE SEQUENCE [LARGE SCALE GENOMIC DNA]</scope>
    <source>
        <strain evidence="2">ATCC 35395 / DSM 2834 / JCM 12185 / C2A</strain>
    </source>
</reference>
<dbReference type="KEGG" id="mac:MA_0501"/>
<dbReference type="EMBL" id="AE010299">
    <property type="protein sequence ID" value="AAM03945.1"/>
    <property type="molecule type" value="Genomic_DNA"/>
</dbReference>
<proteinExistence type="predicted"/>
<gene>
    <name evidence="1" type="ordered locus">MA_0501</name>
</gene>
<dbReference type="Proteomes" id="UP000002487">
    <property type="component" value="Chromosome"/>
</dbReference>
<accession>Q8TTD6</accession>
<evidence type="ECO:0000313" key="1">
    <source>
        <dbReference type="EMBL" id="AAM03945.1"/>
    </source>
</evidence>
<organism evidence="1 2">
    <name type="scientific">Methanosarcina acetivorans (strain ATCC 35395 / DSM 2834 / JCM 12185 / C2A)</name>
    <dbReference type="NCBI Taxonomy" id="188937"/>
    <lineage>
        <taxon>Archaea</taxon>
        <taxon>Methanobacteriati</taxon>
        <taxon>Methanobacteriota</taxon>
        <taxon>Stenosarchaea group</taxon>
        <taxon>Methanomicrobia</taxon>
        <taxon>Methanosarcinales</taxon>
        <taxon>Methanosarcinaceae</taxon>
        <taxon>Methanosarcina</taxon>
    </lineage>
</organism>
<dbReference type="InParanoid" id="Q8TTD6"/>
<name>Q8TTD6_METAC</name>
<dbReference type="EnsemblBacteria" id="AAM03945">
    <property type="protein sequence ID" value="AAM03945"/>
    <property type="gene ID" value="MA_0501"/>
</dbReference>
<dbReference type="HOGENOM" id="CLU_2662280_0_0_2"/>
<dbReference type="STRING" id="188937.MA_0501"/>
<protein>
    <submittedName>
        <fullName evidence="1">Uncharacterized protein</fullName>
    </submittedName>
</protein>